<name>A6GJD4_9BACT</name>
<dbReference type="Proteomes" id="UP000005801">
    <property type="component" value="Unassembled WGS sequence"/>
</dbReference>
<sequence length="291" mass="30681">MGLALVLSACGGKEEKPAEDKPAEKQPEPEPEPDTTPAEPRFDLSGPKPPETSSVVFAVDGALAPMACFDKDKGALAAGADCAALVAEGSEVYMEDSYGKKSLDKTLAGNKDSTCGDKGALPTAELDGGANYDWGVWPKSLGGDFTQIDPDTWSDRGARLEDAEQEAVLAAITKVRNVKGEFQSKQKAATDVDGDGKDDVFISAIMLNPNDPDTYLFSGLFMAPGGDMANLVLLDRAKKGADVIRLRGTVDLDGDGKRELWTGITFDGGDGNRMMKLGDKPEALGKWTCGA</sequence>
<evidence type="ECO:0000256" key="1">
    <source>
        <dbReference type="SAM" id="MobiDB-lite"/>
    </source>
</evidence>
<reference evidence="2 3" key="1">
    <citation type="submission" date="2007-06" db="EMBL/GenBank/DDBJ databases">
        <authorList>
            <person name="Shimkets L."/>
            <person name="Ferriera S."/>
            <person name="Johnson J."/>
            <person name="Kravitz S."/>
            <person name="Beeson K."/>
            <person name="Sutton G."/>
            <person name="Rogers Y.-H."/>
            <person name="Friedman R."/>
            <person name="Frazier M."/>
            <person name="Venter J.C."/>
        </authorList>
    </citation>
    <scope>NUCLEOTIDE SEQUENCE [LARGE SCALE GENOMIC DNA]</scope>
    <source>
        <strain evidence="2 3">SIR-1</strain>
    </source>
</reference>
<dbReference type="EMBL" id="ABCS01000154">
    <property type="protein sequence ID" value="EDM74024.1"/>
    <property type="molecule type" value="Genomic_DNA"/>
</dbReference>
<organism evidence="2 3">
    <name type="scientific">Plesiocystis pacifica SIR-1</name>
    <dbReference type="NCBI Taxonomy" id="391625"/>
    <lineage>
        <taxon>Bacteria</taxon>
        <taxon>Pseudomonadati</taxon>
        <taxon>Myxococcota</taxon>
        <taxon>Polyangia</taxon>
        <taxon>Nannocystales</taxon>
        <taxon>Nannocystaceae</taxon>
        <taxon>Plesiocystis</taxon>
    </lineage>
</organism>
<feature type="region of interest" description="Disordered" evidence="1">
    <location>
        <begin position="1"/>
        <end position="53"/>
    </location>
</feature>
<protein>
    <submittedName>
        <fullName evidence="2">Uncharacterized protein</fullName>
    </submittedName>
</protein>
<evidence type="ECO:0000313" key="2">
    <source>
        <dbReference type="EMBL" id="EDM74024.1"/>
    </source>
</evidence>
<evidence type="ECO:0000313" key="3">
    <source>
        <dbReference type="Proteomes" id="UP000005801"/>
    </source>
</evidence>
<keyword evidence="3" id="KW-1185">Reference proteome</keyword>
<gene>
    <name evidence="2" type="ORF">PPSIR1_35577</name>
</gene>
<comment type="caution">
    <text evidence="2">The sequence shown here is derived from an EMBL/GenBank/DDBJ whole genome shotgun (WGS) entry which is preliminary data.</text>
</comment>
<dbReference type="InterPro" id="IPR028994">
    <property type="entry name" value="Integrin_alpha_N"/>
</dbReference>
<proteinExistence type="predicted"/>
<feature type="compositionally biased region" description="Basic and acidic residues" evidence="1">
    <location>
        <begin position="12"/>
        <end position="28"/>
    </location>
</feature>
<dbReference type="AlphaFoldDB" id="A6GJD4"/>
<dbReference type="SUPFAM" id="SSF69318">
    <property type="entry name" value="Integrin alpha N-terminal domain"/>
    <property type="match status" value="1"/>
</dbReference>
<accession>A6GJD4</accession>